<dbReference type="InterPro" id="IPR002035">
    <property type="entry name" value="VWF_A"/>
</dbReference>
<dbReference type="AlphaFoldDB" id="G4WW08"/>
<dbReference type="PROSITE" id="PS50234">
    <property type="entry name" value="VWFA"/>
    <property type="match status" value="1"/>
</dbReference>
<dbReference type="SMART" id="SM00327">
    <property type="entry name" value="VWA"/>
    <property type="match status" value="1"/>
</dbReference>
<feature type="domain" description="VWFA" evidence="2">
    <location>
        <begin position="311"/>
        <end position="480"/>
    </location>
</feature>
<feature type="domain" description="VIT" evidence="3">
    <location>
        <begin position="44"/>
        <end position="172"/>
    </location>
</feature>
<name>G4WW08_9BACT</name>
<dbReference type="Pfam" id="PF08487">
    <property type="entry name" value="VIT"/>
    <property type="match status" value="1"/>
</dbReference>
<accession>G4WW08</accession>
<protein>
    <submittedName>
        <fullName evidence="4">Marine proteobacterial sortase target protein</fullName>
    </submittedName>
</protein>
<reference evidence="4" key="1">
    <citation type="journal article" date="2004" name="Appl. Environ. Microbiol.">
        <title>Long-chain N-acyltyrosine synthases from environmental DNA.</title>
        <authorList>
            <person name="Brady S.F."/>
            <person name="Chao C.J."/>
            <person name="Clardy J."/>
        </authorList>
    </citation>
    <scope>NUCLEOTIDE SEQUENCE</scope>
</reference>
<dbReference type="PROSITE" id="PS51468">
    <property type="entry name" value="VIT"/>
    <property type="match status" value="1"/>
</dbReference>
<proteinExistence type="predicted"/>
<organism evidence="4">
    <name type="scientific">uncultured bacterium CSLF43</name>
    <dbReference type="NCBI Taxonomy" id="1091575"/>
    <lineage>
        <taxon>Bacteria</taxon>
        <taxon>environmental samples</taxon>
    </lineage>
</organism>
<evidence type="ECO:0000259" key="3">
    <source>
        <dbReference type="PROSITE" id="PS51468"/>
    </source>
</evidence>
<dbReference type="InterPro" id="IPR036465">
    <property type="entry name" value="vWFA_dom_sf"/>
</dbReference>
<evidence type="ECO:0000259" key="2">
    <source>
        <dbReference type="PROSITE" id="PS50234"/>
    </source>
</evidence>
<dbReference type="PANTHER" id="PTHR45737">
    <property type="entry name" value="VON WILLEBRAND FACTOR A DOMAIN-CONTAINING PROTEIN 5A"/>
    <property type="match status" value="1"/>
</dbReference>
<evidence type="ECO:0000313" key="4">
    <source>
        <dbReference type="EMBL" id="AEQ20610.1"/>
    </source>
</evidence>
<dbReference type="Pfam" id="PF13768">
    <property type="entry name" value="VWA_3"/>
    <property type="match status" value="1"/>
</dbReference>
<dbReference type="Gene3D" id="3.40.50.410">
    <property type="entry name" value="von Willebrand factor, type A domain"/>
    <property type="match status" value="1"/>
</dbReference>
<dbReference type="SUPFAM" id="SSF53300">
    <property type="entry name" value="vWA-like"/>
    <property type="match status" value="1"/>
</dbReference>
<dbReference type="PANTHER" id="PTHR45737:SF6">
    <property type="entry name" value="VON WILLEBRAND FACTOR A DOMAIN-CONTAINING PROTEIN 5A"/>
    <property type="match status" value="1"/>
</dbReference>
<sequence length="767" mass="83190">MKPFPMLAMAALAAGVFLPGPITSARAAHPGVRTTPPDSITEGALIRIDPKSDLAELCPLKHTDVKAEISGFVARVQVTQEFVNPAKEKIEAVYKFPLPPGSAVDSMTMLVGDHKIIGKIKRREEARKIYDDARSRGQTASLLDQERPNIFTQSIANIAPGQAVKIVIGYVEPLKYEDAAFEFTFPMVVGPRYIPNGLPDADRVVPRRTPEGTRAGHDLSLQVSLDAAMPLSALESPTHVVDVARPDARRALVKLKDQATIPNKDFVLRYAVASTQIQDAIVAHSDKRGGYFMLVLQPPARIAPAEITPKEIVFVLDTSGSMMGFPIEKAKEAMKLAMDDLNPRDTFNLITFSGDEHILFPKPVPATPENVREAQKFLMSREGRGGTEMMKAIKAALDPSDDQKHIRVACFMTDGEVGNDFEILHAVQQHPNARVFAFGIGSSVNHFLLDNMARQGRGEVEYVGLNDDGSAAAKRFHERVRTPVLTDVSIDWGSLPVSEVYPKRIPDLFSAKPVVVLGRYSGSANGSIRLRGKVAGRDFDRVITVSLPAGEGAHDVAPVLWARSKVDDLMNRDLRGAQTGQQEPEIRNAVTQLGLDYAIMTQYTSFVAVEETMVTEPGKEPRRIEVPVEMPEGVSYEGVYGRDSAVAVSRAAMPMMARRQFAGGFTGGVVGGVPPAMEAPMAPAPPPPPLAPQAWKVSPALRGLAGKMLVQIYVTDTSDATLKKLRGLGVEIAARPQSGRIVVGKVDAARLDEIAKLAEVRFIAPQP</sequence>
<evidence type="ECO:0000256" key="1">
    <source>
        <dbReference type="SAM" id="SignalP"/>
    </source>
</evidence>
<feature type="signal peptide" evidence="1">
    <location>
        <begin position="1"/>
        <end position="27"/>
    </location>
</feature>
<dbReference type="InterPro" id="IPR013694">
    <property type="entry name" value="VIT"/>
</dbReference>
<keyword evidence="1" id="KW-0732">Signal</keyword>
<reference evidence="4" key="2">
    <citation type="journal article" date="2011" name="J. Bacteriol.">
        <title>Long-chain N-acyl amino acid synthases are linked to the putative PEP-CTERM/exosortase protein-sorting system in Gram-negative bacteria.</title>
        <authorList>
            <person name="Craig J.W."/>
            <person name="Cherry M.A."/>
            <person name="Brady S.F."/>
        </authorList>
    </citation>
    <scope>NUCLEOTIDE SEQUENCE</scope>
</reference>
<dbReference type="SMART" id="SM00609">
    <property type="entry name" value="VIT"/>
    <property type="match status" value="1"/>
</dbReference>
<dbReference type="EMBL" id="JF429417">
    <property type="protein sequence ID" value="AEQ20610.1"/>
    <property type="molecule type" value="Genomic_DNA"/>
</dbReference>
<feature type="chain" id="PRO_5003470733" evidence="1">
    <location>
        <begin position="28"/>
        <end position="767"/>
    </location>
</feature>